<proteinExistence type="predicted"/>
<dbReference type="SMART" id="SM00060">
    <property type="entry name" value="FN3"/>
    <property type="match status" value="2"/>
</dbReference>
<dbReference type="SUPFAM" id="SSF49363">
    <property type="entry name" value="Purple acid phosphatase, N-terminal domain"/>
    <property type="match status" value="1"/>
</dbReference>
<feature type="domain" description="Fibronectin type-III" evidence="3">
    <location>
        <begin position="229"/>
        <end position="314"/>
    </location>
</feature>
<dbReference type="Gene3D" id="2.60.40.10">
    <property type="entry name" value="Immunoglobulins"/>
    <property type="match status" value="2"/>
</dbReference>
<dbReference type="InterPro" id="IPR004843">
    <property type="entry name" value="Calcineurin-like_PHP"/>
</dbReference>
<dbReference type="RefSeq" id="WP_160500960.1">
    <property type="nucleotide sequence ID" value="NZ_WUBI01000007.1"/>
</dbReference>
<evidence type="ECO:0000313" key="5">
    <source>
        <dbReference type="Proteomes" id="UP000460318"/>
    </source>
</evidence>
<keyword evidence="1" id="KW-0732">Signal</keyword>
<dbReference type="AlphaFoldDB" id="A0A7X3INU5"/>
<organism evidence="4 5">
    <name type="scientific">Paenibacillus dendrobii</name>
    <dbReference type="NCBI Taxonomy" id="2691084"/>
    <lineage>
        <taxon>Bacteria</taxon>
        <taxon>Bacillati</taxon>
        <taxon>Bacillota</taxon>
        <taxon>Bacilli</taxon>
        <taxon>Bacillales</taxon>
        <taxon>Paenibacillaceae</taxon>
        <taxon>Paenibacillus</taxon>
    </lineage>
</organism>
<dbReference type="Gene3D" id="3.60.21.10">
    <property type="match status" value="1"/>
</dbReference>
<dbReference type="Proteomes" id="UP000460318">
    <property type="component" value="Unassembled WGS sequence"/>
</dbReference>
<comment type="caution">
    <text evidence="4">The sequence shown here is derived from an EMBL/GenBank/DDBJ whole genome shotgun (WGS) entry which is preliminary data.</text>
</comment>
<gene>
    <name evidence="4" type="ORF">GRF59_27605</name>
</gene>
<dbReference type="InterPro" id="IPR003961">
    <property type="entry name" value="FN3_dom"/>
</dbReference>
<dbReference type="CDD" id="cd00063">
    <property type="entry name" value="FN3"/>
    <property type="match status" value="2"/>
</dbReference>
<dbReference type="PANTHER" id="PTHR45867">
    <property type="entry name" value="PURPLE ACID PHOSPHATASE"/>
    <property type="match status" value="1"/>
</dbReference>
<dbReference type="InterPro" id="IPR036116">
    <property type="entry name" value="FN3_sf"/>
</dbReference>
<dbReference type="SUPFAM" id="SSF56300">
    <property type="entry name" value="Metallo-dependent phosphatases"/>
    <property type="match status" value="1"/>
</dbReference>
<dbReference type="GO" id="GO:0046872">
    <property type="term" value="F:metal ion binding"/>
    <property type="evidence" value="ECO:0007669"/>
    <property type="project" value="InterPro"/>
</dbReference>
<name>A0A7X3INU5_9BACL</name>
<protein>
    <recommendedName>
        <fullName evidence="3">Fibronectin type-III domain-containing protein</fullName>
    </recommendedName>
</protein>
<reference evidence="4 5" key="1">
    <citation type="submission" date="2019-12" db="EMBL/GenBank/DDBJ databases">
        <title>Paenibacillus sp. nov., an endophytic bacterium isolated from the stem of Dendrobium.</title>
        <authorList>
            <person name="Zhao R."/>
        </authorList>
    </citation>
    <scope>NUCLEOTIDE SEQUENCE [LARGE SCALE GENOMIC DNA]</scope>
    <source>
        <strain evidence="4 5">HJL G12</strain>
    </source>
</reference>
<dbReference type="Pfam" id="PF13205">
    <property type="entry name" value="Big_5"/>
    <property type="match status" value="1"/>
</dbReference>
<dbReference type="Pfam" id="PF00149">
    <property type="entry name" value="Metallophos"/>
    <property type="match status" value="1"/>
</dbReference>
<dbReference type="InterPro" id="IPR015914">
    <property type="entry name" value="PAPs_N"/>
</dbReference>
<feature type="compositionally biased region" description="Polar residues" evidence="2">
    <location>
        <begin position="504"/>
        <end position="518"/>
    </location>
</feature>
<dbReference type="InterPro" id="IPR013783">
    <property type="entry name" value="Ig-like_fold"/>
</dbReference>
<evidence type="ECO:0000256" key="1">
    <source>
        <dbReference type="ARBA" id="ARBA00022729"/>
    </source>
</evidence>
<dbReference type="PROSITE" id="PS50853">
    <property type="entry name" value="FN3"/>
    <property type="match status" value="2"/>
</dbReference>
<dbReference type="Pfam" id="PF00041">
    <property type="entry name" value="fn3"/>
    <property type="match status" value="2"/>
</dbReference>
<keyword evidence="5" id="KW-1185">Reference proteome</keyword>
<dbReference type="PANTHER" id="PTHR45867:SF3">
    <property type="entry name" value="ACID PHOSPHATASE TYPE 7"/>
    <property type="match status" value="1"/>
</dbReference>
<dbReference type="Gene3D" id="2.60.40.380">
    <property type="entry name" value="Purple acid phosphatase-like, N-terminal"/>
    <property type="match status" value="1"/>
</dbReference>
<dbReference type="InterPro" id="IPR032812">
    <property type="entry name" value="SbsA_Ig"/>
</dbReference>
<evidence type="ECO:0000256" key="2">
    <source>
        <dbReference type="SAM" id="MobiDB-lite"/>
    </source>
</evidence>
<dbReference type="SUPFAM" id="SSF49265">
    <property type="entry name" value="Fibronectin type III"/>
    <property type="match status" value="2"/>
</dbReference>
<sequence>MGTFSGKTGKRLISLLLAFMVLLFPFQSKNFAEGTASAVTLAEWKFNANPTDLGVFPATDGVYKNSSNLQPVPQRQYFDWNNDNKAIRYQEWQQEAGKEKYWLVNLSTKNYQNITLTSAQQGKGTTGPRDFRVQVSTDQQNWTNVTGEGTAVADLVLNPDTSSVLNQVPLPPLANDQAQLYIRWTVISDKSTSNSAIGDRGSSQLISITVKGELQETAPSASDTEAPAIPGVVTATGITSNAVQLAWAASTDNTAVTGYNIYRDGAKIGGTSALSYTDSGLAANTVYRYAVTASDAAGNESAPGATVEATTLGANVLQEKALLAEWIFANSGSGGVFPATNGINPSSSSFRNVGGYFEDYDSSQHSISYQGWDNGSGKKYWLASVTTLGYENITLSSQQTSSGTGPRDFKVQISSDNQNWTDVPGATLKMALSSFNCTGNTCKLADVSLPASANNQNTLYIRWMVSSNTNTKGTQGIGSTGSSLIKDIRISGTLQQGGGGPVDTPTTELSKLPNSGDSSVLPSAPVTVTFNKPVSLNAGYSVSVLDKNNAALGSVTAEIINNNTLNIKHPSFVNGQSYTVRVPKELIKGRDDQIQLTKDISWSFTIQNTQGTPSVPKLINMTLNGDTKTTRSFAWYTDVTAASIVQVVEASKATGNAFPDSEALTFQGTTEEIQTYVTKADRTAKKKKKFYSHKAAASGLSPGTTYKYRVGSGASDSWSAVGSFTTDVPGSQPFHFIAGSDSQASSKSDFEPWADTFKKAIQTIGDPKFLINAGDLVDNGDLEEQWQWLLGLPQDQLLNVPIVPVVGGHEVQDYDGDETTPNSNFYYHFNLPKQVVASTHDGSVYSFEYGDALFLVFNSQYAGELASNGKDIKKQDQQFADQVEWMKYVVAKSNAKWKFVTFHKGPYSAGDNAGEWEDDRVQFYKKVLVPAFDEMGIDMVFEAHDHMYMRSYQMLNDKVIPTSQITVDGQGNAVNPKGTIYLMSNAFGDKFYNKYPGYNDYFAAIDTQPNKKMFTDVSVSSDVLQIKAYTAAKKDEKSGDNGVKLYDQYGIKRTDTKPAKVENAKVQVSSGKAVISWKTPSSSSEPVRGFRIYEKNGKIKTYWNVYVAAESGKTDYSFTVNNINASEKYQFVIRAVGSRMNSDTVEVSIN</sequence>
<dbReference type="InterPro" id="IPR029052">
    <property type="entry name" value="Metallo-depent_PP-like"/>
</dbReference>
<dbReference type="EMBL" id="WUBI01000007">
    <property type="protein sequence ID" value="MWV47367.1"/>
    <property type="molecule type" value="Genomic_DNA"/>
</dbReference>
<feature type="region of interest" description="Disordered" evidence="2">
    <location>
        <begin position="494"/>
        <end position="518"/>
    </location>
</feature>
<evidence type="ECO:0000313" key="4">
    <source>
        <dbReference type="EMBL" id="MWV47367.1"/>
    </source>
</evidence>
<feature type="domain" description="Fibronectin type-III" evidence="3">
    <location>
        <begin position="1057"/>
        <end position="1150"/>
    </location>
</feature>
<evidence type="ECO:0000259" key="3">
    <source>
        <dbReference type="PROSITE" id="PS50853"/>
    </source>
</evidence>
<accession>A0A7X3INU5</accession>
<dbReference type="InterPro" id="IPR008963">
    <property type="entry name" value="Purple_acid_Pase-like_N"/>
</dbReference>
<dbReference type="GO" id="GO:0003993">
    <property type="term" value="F:acid phosphatase activity"/>
    <property type="evidence" value="ECO:0007669"/>
    <property type="project" value="InterPro"/>
</dbReference>
<dbReference type="Pfam" id="PF16656">
    <property type="entry name" value="Pur_ac_phosph_N"/>
    <property type="match status" value="1"/>
</dbReference>